<evidence type="ECO:0000313" key="16">
    <source>
        <dbReference type="EMBL" id="MBB3207238.1"/>
    </source>
</evidence>
<dbReference type="InterPro" id="IPR041222">
    <property type="entry name" value="PriA_3primeBD"/>
</dbReference>
<feature type="domain" description="Helicase C-terminal" evidence="15">
    <location>
        <begin position="603"/>
        <end position="850"/>
    </location>
</feature>
<dbReference type="SMART" id="SM00487">
    <property type="entry name" value="DEXDc"/>
    <property type="match status" value="1"/>
</dbReference>
<evidence type="ECO:0000256" key="12">
    <source>
        <dbReference type="HAMAP-Rule" id="MF_00983"/>
    </source>
</evidence>
<evidence type="ECO:0000256" key="5">
    <source>
        <dbReference type="ARBA" id="ARBA00022801"/>
    </source>
</evidence>
<evidence type="ECO:0000256" key="10">
    <source>
        <dbReference type="ARBA" id="ARBA00023235"/>
    </source>
</evidence>
<feature type="binding site" evidence="12">
    <location>
        <position position="676"/>
    </location>
    <ligand>
        <name>Zn(2+)</name>
        <dbReference type="ChEBI" id="CHEBI:29105"/>
        <label>1</label>
    </ligand>
</feature>
<dbReference type="GO" id="GO:0006302">
    <property type="term" value="P:double-strand break repair"/>
    <property type="evidence" value="ECO:0007669"/>
    <property type="project" value="InterPro"/>
</dbReference>
<dbReference type="EMBL" id="JACHXU010000009">
    <property type="protein sequence ID" value="MBB3207238.1"/>
    <property type="molecule type" value="Genomic_DNA"/>
</dbReference>
<dbReference type="PANTHER" id="PTHR30580">
    <property type="entry name" value="PRIMOSOMAL PROTEIN N"/>
    <property type="match status" value="1"/>
</dbReference>
<organism evidence="16 17">
    <name type="scientific">Aporhodopirellula rubra</name>
    <dbReference type="NCBI Taxonomy" id="980271"/>
    <lineage>
        <taxon>Bacteria</taxon>
        <taxon>Pseudomonadati</taxon>
        <taxon>Planctomycetota</taxon>
        <taxon>Planctomycetia</taxon>
        <taxon>Pirellulales</taxon>
        <taxon>Pirellulaceae</taxon>
        <taxon>Aporhodopirellula</taxon>
    </lineage>
</organism>
<dbReference type="PROSITE" id="PS51194">
    <property type="entry name" value="HELICASE_CTER"/>
    <property type="match status" value="1"/>
</dbReference>
<dbReference type="AlphaFoldDB" id="A0A7W5E054"/>
<dbReference type="GO" id="GO:0043138">
    <property type="term" value="F:3'-5' DNA helicase activity"/>
    <property type="evidence" value="ECO:0007669"/>
    <property type="project" value="UniProtKB-EC"/>
</dbReference>
<dbReference type="GO" id="GO:0006310">
    <property type="term" value="P:DNA recombination"/>
    <property type="evidence" value="ECO:0007669"/>
    <property type="project" value="InterPro"/>
</dbReference>
<dbReference type="GO" id="GO:0005524">
    <property type="term" value="F:ATP binding"/>
    <property type="evidence" value="ECO:0007669"/>
    <property type="project" value="UniProtKB-UniRule"/>
</dbReference>
<dbReference type="EC" id="5.6.2.4" evidence="12"/>
<feature type="binding site" evidence="12">
    <location>
        <position position="633"/>
    </location>
    <ligand>
        <name>Zn(2+)</name>
        <dbReference type="ChEBI" id="CHEBI:29105"/>
        <label>1</label>
    </ligand>
</feature>
<keyword evidence="9 12" id="KW-0238">DNA-binding</keyword>
<feature type="compositionally biased region" description="Basic and acidic residues" evidence="13">
    <location>
        <begin position="56"/>
        <end position="85"/>
    </location>
</feature>
<keyword evidence="2 12" id="KW-0235">DNA replication</keyword>
<evidence type="ECO:0000256" key="2">
    <source>
        <dbReference type="ARBA" id="ARBA00022705"/>
    </source>
</evidence>
<comment type="function">
    <text evidence="12">Initiates the restart of stalled replication forks, which reloads the replicative helicase on sites other than the origin of replication. Recognizes and binds to abandoned replication forks and remodels them to uncover a helicase loading site. Promotes assembly of the primosome at these replication forks.</text>
</comment>
<dbReference type="Pfam" id="PF17764">
    <property type="entry name" value="PriA_3primeBD"/>
    <property type="match status" value="1"/>
</dbReference>
<dbReference type="FunFam" id="3.40.50.300:FF:000489">
    <property type="entry name" value="Primosome assembly protein PriA"/>
    <property type="match status" value="1"/>
</dbReference>
<keyword evidence="7 12" id="KW-0862">Zinc</keyword>
<dbReference type="Pfam" id="PF00271">
    <property type="entry name" value="Helicase_C"/>
    <property type="match status" value="1"/>
</dbReference>
<evidence type="ECO:0000256" key="1">
    <source>
        <dbReference type="ARBA" id="ARBA00022515"/>
    </source>
</evidence>
<evidence type="ECO:0000256" key="13">
    <source>
        <dbReference type="SAM" id="MobiDB-lite"/>
    </source>
</evidence>
<evidence type="ECO:0000256" key="11">
    <source>
        <dbReference type="ARBA" id="ARBA00048988"/>
    </source>
</evidence>
<evidence type="ECO:0000313" key="17">
    <source>
        <dbReference type="Proteomes" id="UP000536179"/>
    </source>
</evidence>
<keyword evidence="10 12" id="KW-0413">Isomerase</keyword>
<evidence type="ECO:0000256" key="4">
    <source>
        <dbReference type="ARBA" id="ARBA00022741"/>
    </source>
</evidence>
<dbReference type="CDD" id="cd18804">
    <property type="entry name" value="SF2_C_priA"/>
    <property type="match status" value="1"/>
</dbReference>
<feature type="compositionally biased region" description="Basic and acidic residues" evidence="13">
    <location>
        <begin position="124"/>
        <end position="139"/>
    </location>
</feature>
<comment type="caution">
    <text evidence="16">The sequence shown here is derived from an EMBL/GenBank/DDBJ whole genome shotgun (WGS) entry which is preliminary data.</text>
</comment>
<sequence>MSTLDSLPILPDDLQGAPIVLSPSAPVSTPSSASNPTPSSANPTPGFPVSPPPPAHEPHDSTENDPPRDEIRRDEMRRDTGENRSDAPSSKTDPRKSTNPARAKALWSDSPEPRDVSAQPVSHRKCDEPGQSDEPDRAADLTGGKHLGVQQLFGGEHLTEDQQGSGEAAQTELFETNPPPWELAVEDDVLLASIVFSRSPHGPYDYRIPDSLREELKPGMRVGVPLGHRKKPTPGWCVAVKEGKAVHRKLRDVAECIDESPLCDASLVRLVMWMSHYYQVPAGQVFDTLIPSSVRTAAGTKQTTYFTPAKQVTDAEIEKLPAKQQAVMRFLVSSNRPMTSAELAVAAKCTEDPIRRLKKKNLIVPEVRREMHSGIRILAQTNDGEAERTHELTEQQTAALERITAAVDSGRGRTLLLHGVTGSGKTEVYIRAIEHVVSQAGSAIVMVPEISLTPQTRGRFESRFPAVAVLHSQMSPSERHFQWQRIRRGEVQVVIGPRSAVFAPLPNLGLIVLDEEHDTSFKQDSQPRYHARKVAHARAMSLGVPLLLGSATPSMEAWHATQSGHAELISMPDRVAGRPMPDVQLVDLRVRDDRAGGGAISRPLKQAVDETLREKGQAILLLNRRGFATTIQCPACGHVVACPDCDMPLTHHRDGGKAMCHYCDYTIGTPPWCPACRFDGIRYGGLGTQKLEVEAKAKFPDAKIARMDGDTMKRPGSHQRVLSEFRSGEIDILLGTQMIAKGLDFPNVLLVGVINADSALHFPDFRAAERTFQLVTQVAGRTGRGDRGGRVIVQTFTPEHPAIQAASRHDYFKFVEEEMVNRRKFNYPPLGSVARIIIRGPVEEKTEDVADSILTRLESARDLLKSEVRILGPAPPPIVRLRGKYRFHLLLQATESAVVGEVIRRALADFKTDPKEEIEYLIDIDPVNLL</sequence>
<feature type="binding site" evidence="12">
    <location>
        <position position="663"/>
    </location>
    <ligand>
        <name>Zn(2+)</name>
        <dbReference type="ChEBI" id="CHEBI:29105"/>
        <label>2</label>
    </ligand>
</feature>
<reference evidence="16 17" key="1">
    <citation type="submission" date="2020-08" db="EMBL/GenBank/DDBJ databases">
        <title>Genomic Encyclopedia of Type Strains, Phase III (KMG-III): the genomes of soil and plant-associated and newly described type strains.</title>
        <authorList>
            <person name="Whitman W."/>
        </authorList>
    </citation>
    <scope>NUCLEOTIDE SEQUENCE [LARGE SCALE GENOMIC DNA]</scope>
    <source>
        <strain evidence="16 17">CECT 8075</strain>
    </source>
</reference>
<dbReference type="GO" id="GO:1990077">
    <property type="term" value="C:primosome complex"/>
    <property type="evidence" value="ECO:0007669"/>
    <property type="project" value="UniProtKB-UniRule"/>
</dbReference>
<keyword evidence="6 12" id="KW-0347">Helicase</keyword>
<evidence type="ECO:0000256" key="3">
    <source>
        <dbReference type="ARBA" id="ARBA00022723"/>
    </source>
</evidence>
<feature type="domain" description="Helicase ATP-binding" evidence="14">
    <location>
        <begin position="406"/>
        <end position="571"/>
    </location>
</feature>
<dbReference type="Pfam" id="PF18074">
    <property type="entry name" value="PriA_C"/>
    <property type="match status" value="1"/>
</dbReference>
<dbReference type="InterPro" id="IPR042115">
    <property type="entry name" value="PriA_3primeBD_sf"/>
</dbReference>
<dbReference type="InterPro" id="IPR005259">
    <property type="entry name" value="PriA"/>
</dbReference>
<feature type="binding site" evidence="12">
    <location>
        <position position="636"/>
    </location>
    <ligand>
        <name>Zn(2+)</name>
        <dbReference type="ChEBI" id="CHEBI:29105"/>
        <label>1</label>
    </ligand>
</feature>
<dbReference type="GO" id="GO:0006269">
    <property type="term" value="P:DNA replication, synthesis of primer"/>
    <property type="evidence" value="ECO:0007669"/>
    <property type="project" value="UniProtKB-KW"/>
</dbReference>
<evidence type="ECO:0000256" key="6">
    <source>
        <dbReference type="ARBA" id="ARBA00022806"/>
    </source>
</evidence>
<protein>
    <recommendedName>
        <fullName evidence="12">Replication restart protein PriA</fullName>
    </recommendedName>
    <alternativeName>
        <fullName evidence="12">ATP-dependent DNA helicase PriA</fullName>
        <ecNumber evidence="12">5.6.2.4</ecNumber>
    </alternativeName>
    <alternativeName>
        <fullName evidence="12">DNA 3'-5' helicase PriA</fullName>
    </alternativeName>
</protein>
<feature type="region of interest" description="Disordered" evidence="13">
    <location>
        <begin position="1"/>
        <end position="142"/>
    </location>
</feature>
<keyword evidence="4 12" id="KW-0547">Nucleotide-binding</keyword>
<feature type="compositionally biased region" description="Pro residues" evidence="13">
    <location>
        <begin position="45"/>
        <end position="55"/>
    </location>
</feature>
<dbReference type="Gene3D" id="3.40.50.300">
    <property type="entry name" value="P-loop containing nucleotide triphosphate hydrolases"/>
    <property type="match status" value="2"/>
</dbReference>
<keyword evidence="3 12" id="KW-0479">Metal-binding</keyword>
<keyword evidence="8 12" id="KW-0067">ATP-binding</keyword>
<dbReference type="Pfam" id="PF00270">
    <property type="entry name" value="DEAD"/>
    <property type="match status" value="1"/>
</dbReference>
<dbReference type="InterPro" id="IPR001650">
    <property type="entry name" value="Helicase_C-like"/>
</dbReference>
<dbReference type="GO" id="GO:0016787">
    <property type="term" value="F:hydrolase activity"/>
    <property type="evidence" value="ECO:0007669"/>
    <property type="project" value="UniProtKB-KW"/>
</dbReference>
<dbReference type="GO" id="GO:0008270">
    <property type="term" value="F:zinc ion binding"/>
    <property type="evidence" value="ECO:0007669"/>
    <property type="project" value="UniProtKB-UniRule"/>
</dbReference>
<comment type="catalytic activity">
    <reaction evidence="12">
        <text>Couples ATP hydrolysis with the unwinding of duplex DNA by translocating in the 3'-5' direction.</text>
        <dbReference type="EC" id="5.6.2.4"/>
    </reaction>
</comment>
<dbReference type="FunFam" id="3.40.50.300:FF:002172">
    <property type="entry name" value="Primosomal protein N"/>
    <property type="match status" value="1"/>
</dbReference>
<dbReference type="NCBIfam" id="TIGR00595">
    <property type="entry name" value="priA"/>
    <property type="match status" value="1"/>
</dbReference>
<dbReference type="InterPro" id="IPR041236">
    <property type="entry name" value="PriA_C"/>
</dbReference>
<dbReference type="Gene3D" id="3.40.1440.60">
    <property type="entry name" value="PriA, 3(prime) DNA-binding domain"/>
    <property type="match status" value="1"/>
</dbReference>
<comment type="catalytic activity">
    <reaction evidence="11 12">
        <text>ATP + H2O = ADP + phosphate + H(+)</text>
        <dbReference type="Rhea" id="RHEA:13065"/>
        <dbReference type="ChEBI" id="CHEBI:15377"/>
        <dbReference type="ChEBI" id="CHEBI:15378"/>
        <dbReference type="ChEBI" id="CHEBI:30616"/>
        <dbReference type="ChEBI" id="CHEBI:43474"/>
        <dbReference type="ChEBI" id="CHEBI:456216"/>
        <dbReference type="EC" id="5.6.2.4"/>
    </reaction>
</comment>
<keyword evidence="17" id="KW-1185">Reference proteome</keyword>
<comment type="similarity">
    <text evidence="12">Belongs to the helicase family. PriA subfamily.</text>
</comment>
<dbReference type="Pfam" id="PF18319">
    <property type="entry name" value="Zn_ribbon_PriA"/>
    <property type="match status" value="1"/>
</dbReference>
<proteinExistence type="inferred from homology"/>
<dbReference type="PANTHER" id="PTHR30580:SF0">
    <property type="entry name" value="PRIMOSOMAL PROTEIN N"/>
    <property type="match status" value="1"/>
</dbReference>
<feature type="compositionally biased region" description="Low complexity" evidence="13">
    <location>
        <begin position="22"/>
        <end position="44"/>
    </location>
</feature>
<dbReference type="SMART" id="SM00490">
    <property type="entry name" value="HELICc"/>
    <property type="match status" value="1"/>
</dbReference>
<dbReference type="GO" id="GO:0003677">
    <property type="term" value="F:DNA binding"/>
    <property type="evidence" value="ECO:0007669"/>
    <property type="project" value="UniProtKB-UniRule"/>
</dbReference>
<evidence type="ECO:0000256" key="8">
    <source>
        <dbReference type="ARBA" id="ARBA00022840"/>
    </source>
</evidence>
<dbReference type="SUPFAM" id="SSF52540">
    <property type="entry name" value="P-loop containing nucleoside triphosphate hydrolases"/>
    <property type="match status" value="2"/>
</dbReference>
<comment type="subunit">
    <text evidence="12">Component of the replication restart primosome.</text>
</comment>
<dbReference type="InterPro" id="IPR027417">
    <property type="entry name" value="P-loop_NTPase"/>
</dbReference>
<dbReference type="InterPro" id="IPR040498">
    <property type="entry name" value="PriA_CRR"/>
</dbReference>
<dbReference type="Proteomes" id="UP000536179">
    <property type="component" value="Unassembled WGS sequence"/>
</dbReference>
<keyword evidence="5 12" id="KW-0378">Hydrolase</keyword>
<evidence type="ECO:0000256" key="7">
    <source>
        <dbReference type="ARBA" id="ARBA00022833"/>
    </source>
</evidence>
<feature type="binding site" evidence="12">
    <location>
        <position position="645"/>
    </location>
    <ligand>
        <name>Zn(2+)</name>
        <dbReference type="ChEBI" id="CHEBI:29105"/>
        <label>2</label>
    </ligand>
</feature>
<keyword evidence="1 12" id="KW-0639">Primosome</keyword>
<dbReference type="CDD" id="cd17929">
    <property type="entry name" value="DEXHc_priA"/>
    <property type="match status" value="1"/>
</dbReference>
<dbReference type="RefSeq" id="WP_184305591.1">
    <property type="nucleotide sequence ID" value="NZ_JACHXU010000009.1"/>
</dbReference>
<accession>A0A7W5E054</accession>
<feature type="binding site" evidence="12">
    <location>
        <position position="660"/>
    </location>
    <ligand>
        <name>Zn(2+)</name>
        <dbReference type="ChEBI" id="CHEBI:29105"/>
        <label>2</label>
    </ligand>
</feature>
<evidence type="ECO:0000259" key="14">
    <source>
        <dbReference type="PROSITE" id="PS51192"/>
    </source>
</evidence>
<evidence type="ECO:0000259" key="15">
    <source>
        <dbReference type="PROSITE" id="PS51194"/>
    </source>
</evidence>
<name>A0A7W5E054_9BACT</name>
<feature type="binding site" evidence="12">
    <location>
        <position position="642"/>
    </location>
    <ligand>
        <name>Zn(2+)</name>
        <dbReference type="ChEBI" id="CHEBI:29105"/>
        <label>2</label>
    </ligand>
</feature>
<dbReference type="InterPro" id="IPR014001">
    <property type="entry name" value="Helicase_ATP-bd"/>
</dbReference>
<dbReference type="InterPro" id="IPR011545">
    <property type="entry name" value="DEAD/DEAH_box_helicase_dom"/>
</dbReference>
<comment type="cofactor">
    <cofactor evidence="12">
        <name>Zn(2+)</name>
        <dbReference type="ChEBI" id="CHEBI:29105"/>
    </cofactor>
    <text evidence="12">Binds 2 zinc ions per subunit.</text>
</comment>
<dbReference type="HAMAP" id="MF_00983">
    <property type="entry name" value="PriA"/>
    <property type="match status" value="1"/>
</dbReference>
<feature type="binding site" evidence="12">
    <location>
        <position position="673"/>
    </location>
    <ligand>
        <name>Zn(2+)</name>
        <dbReference type="ChEBI" id="CHEBI:29105"/>
        <label>1</label>
    </ligand>
</feature>
<dbReference type="GO" id="GO:0006270">
    <property type="term" value="P:DNA replication initiation"/>
    <property type="evidence" value="ECO:0007669"/>
    <property type="project" value="TreeGrafter"/>
</dbReference>
<gene>
    <name evidence="12" type="primary">priA</name>
    <name evidence="16" type="ORF">FHS27_003057</name>
</gene>
<evidence type="ECO:0000256" key="9">
    <source>
        <dbReference type="ARBA" id="ARBA00023125"/>
    </source>
</evidence>
<dbReference type="PROSITE" id="PS51192">
    <property type="entry name" value="HELICASE_ATP_BIND_1"/>
    <property type="match status" value="1"/>
</dbReference>